<proteinExistence type="predicted"/>
<dbReference type="AlphaFoldDB" id="A0A1C2IDX6"/>
<accession>A0A1C2IDX6</accession>
<evidence type="ECO:0000313" key="3">
    <source>
        <dbReference type="Proteomes" id="UP000095008"/>
    </source>
</evidence>
<protein>
    <recommendedName>
        <fullName evidence="4">Lipoprotein</fullName>
    </recommendedName>
</protein>
<dbReference type="Proteomes" id="UP000095008">
    <property type="component" value="Unassembled WGS sequence"/>
</dbReference>
<dbReference type="EMBL" id="LWRY01000044">
    <property type="protein sequence ID" value="OCX74195.1"/>
    <property type="molecule type" value="Genomic_DNA"/>
</dbReference>
<name>A0A1C2IDX6_ACITH</name>
<feature type="signal peptide" evidence="1">
    <location>
        <begin position="1"/>
        <end position="26"/>
    </location>
</feature>
<keyword evidence="1" id="KW-0732">Signal</keyword>
<keyword evidence="3" id="KW-1185">Reference proteome</keyword>
<dbReference type="RefSeq" id="WP_065973757.1">
    <property type="nucleotide sequence ID" value="NZ_LWRY01000044.1"/>
</dbReference>
<sequence>MKTVRSSAFFFMTLLGLAGCAAGSQAYVPDQADASLHTPTALVETLQKAPERPYKVLAKLHASAPAGTPAAQVIALLTKRAASLGADAIIIHNESRSVPAQVQFNPSGGNYSEQPAQIMPIYSAEAIRWLPLHKPSS</sequence>
<feature type="chain" id="PRO_5008663425" description="Lipoprotein" evidence="1">
    <location>
        <begin position="27"/>
        <end position="137"/>
    </location>
</feature>
<organism evidence="2 3">
    <name type="scientific">Acidithiobacillus thiooxidans</name>
    <name type="common">Thiobacillus thiooxidans</name>
    <dbReference type="NCBI Taxonomy" id="930"/>
    <lineage>
        <taxon>Bacteria</taxon>
        <taxon>Pseudomonadati</taxon>
        <taxon>Pseudomonadota</taxon>
        <taxon>Acidithiobacillia</taxon>
        <taxon>Acidithiobacillales</taxon>
        <taxon>Acidithiobacillaceae</taxon>
        <taxon>Acidithiobacillus</taxon>
    </lineage>
</organism>
<comment type="caution">
    <text evidence="2">The sequence shown here is derived from an EMBL/GenBank/DDBJ whole genome shotgun (WGS) entry which is preliminary data.</text>
</comment>
<evidence type="ECO:0000313" key="2">
    <source>
        <dbReference type="EMBL" id="OCX74195.1"/>
    </source>
</evidence>
<dbReference type="OrthoDB" id="193106at2"/>
<dbReference type="PROSITE" id="PS51257">
    <property type="entry name" value="PROKAR_LIPOPROTEIN"/>
    <property type="match status" value="1"/>
</dbReference>
<evidence type="ECO:0000256" key="1">
    <source>
        <dbReference type="SAM" id="SignalP"/>
    </source>
</evidence>
<gene>
    <name evidence="2" type="ORF">A6M23_06390</name>
</gene>
<reference evidence="2" key="1">
    <citation type="journal article" date="2016" name="Int. J. Mol. Sci.">
        <title>Comparative genomics of the extreme acidophile Acidithiobacillus thiooxidans reveals intraspecific divergence and niche adaptation.</title>
        <authorList>
            <person name="Zhang X."/>
            <person name="Feng X."/>
            <person name="Tao J."/>
            <person name="Ma L."/>
            <person name="Xiao Y."/>
            <person name="Liang Y."/>
            <person name="Liu X."/>
            <person name="Yin H."/>
        </authorList>
    </citation>
    <scope>NUCLEOTIDE SEQUENCE [LARGE SCALE GENOMIC DNA]</scope>
    <source>
        <strain evidence="2">DXS-W</strain>
    </source>
</reference>
<evidence type="ECO:0008006" key="4">
    <source>
        <dbReference type="Google" id="ProtNLM"/>
    </source>
</evidence>